<reference evidence="1" key="1">
    <citation type="submission" date="2020-04" db="EMBL/GenBank/DDBJ databases">
        <authorList>
            <person name="Chiriac C."/>
            <person name="Salcher M."/>
            <person name="Ghai R."/>
            <person name="Kavagutti S V."/>
        </authorList>
    </citation>
    <scope>NUCLEOTIDE SEQUENCE</scope>
</reference>
<organism evidence="1">
    <name type="scientific">uncultured Caudovirales phage</name>
    <dbReference type="NCBI Taxonomy" id="2100421"/>
    <lineage>
        <taxon>Viruses</taxon>
        <taxon>Duplodnaviria</taxon>
        <taxon>Heunggongvirae</taxon>
        <taxon>Uroviricota</taxon>
        <taxon>Caudoviricetes</taxon>
        <taxon>Peduoviridae</taxon>
        <taxon>Maltschvirus</taxon>
        <taxon>Maltschvirus maltsch</taxon>
    </lineage>
</organism>
<proteinExistence type="predicted"/>
<name>A0A6J5MLV8_9CAUD</name>
<dbReference type="EMBL" id="LR796466">
    <property type="protein sequence ID" value="CAB4146627.1"/>
    <property type="molecule type" value="Genomic_DNA"/>
</dbReference>
<sequence length="110" mass="13019">MELNSAQVLQLLRDNLYGNNRKMVIDHDTVLSMFNCIKDLTNRAIRSECELATARDDRYREGLRHSSTLTEFRNTLRKHACDCEERCDFKSDASEMYCGWEAKQLMERYE</sequence>
<evidence type="ECO:0000313" key="1">
    <source>
        <dbReference type="EMBL" id="CAB4146627.1"/>
    </source>
</evidence>
<gene>
    <name evidence="1" type="ORF">UFOVP500_39</name>
</gene>
<accession>A0A6J5MLV8</accession>
<protein>
    <submittedName>
        <fullName evidence="1">Uncharacterized protein</fullName>
    </submittedName>
</protein>